<evidence type="ECO:0000313" key="4">
    <source>
        <dbReference type="EMBL" id="PSN70932.1"/>
    </source>
</evidence>
<dbReference type="AlphaFoldDB" id="A0A2T2NZU9"/>
<keyword evidence="2" id="KW-0812">Transmembrane</keyword>
<gene>
    <name evidence="4" type="ORF">BS50DRAFT_618095</name>
</gene>
<protein>
    <recommendedName>
        <fullName evidence="6">Mid2 domain-containing protein</fullName>
    </recommendedName>
</protein>
<proteinExistence type="predicted"/>
<dbReference type="EMBL" id="KZ678131">
    <property type="protein sequence ID" value="PSN70932.1"/>
    <property type="molecule type" value="Genomic_DNA"/>
</dbReference>
<feature type="compositionally biased region" description="Basic and acidic residues" evidence="1">
    <location>
        <begin position="247"/>
        <end position="259"/>
    </location>
</feature>
<feature type="region of interest" description="Disordered" evidence="1">
    <location>
        <begin position="204"/>
        <end position="231"/>
    </location>
</feature>
<keyword evidence="5" id="KW-1185">Reference proteome</keyword>
<dbReference type="Proteomes" id="UP000240883">
    <property type="component" value="Unassembled WGS sequence"/>
</dbReference>
<evidence type="ECO:0000313" key="5">
    <source>
        <dbReference type="Proteomes" id="UP000240883"/>
    </source>
</evidence>
<feature type="compositionally biased region" description="Basic and acidic residues" evidence="1">
    <location>
        <begin position="280"/>
        <end position="311"/>
    </location>
</feature>
<dbReference type="STRING" id="1448308.A0A2T2NZU9"/>
<reference evidence="4 5" key="1">
    <citation type="journal article" date="2018" name="Front. Microbiol.">
        <title>Genome-Wide Analysis of Corynespora cassiicola Leaf Fall Disease Putative Effectors.</title>
        <authorList>
            <person name="Lopez D."/>
            <person name="Ribeiro S."/>
            <person name="Label P."/>
            <person name="Fumanal B."/>
            <person name="Venisse J.S."/>
            <person name="Kohler A."/>
            <person name="de Oliveira R.R."/>
            <person name="Labutti K."/>
            <person name="Lipzen A."/>
            <person name="Lail K."/>
            <person name="Bauer D."/>
            <person name="Ohm R.A."/>
            <person name="Barry K.W."/>
            <person name="Spatafora J."/>
            <person name="Grigoriev I.V."/>
            <person name="Martin F.M."/>
            <person name="Pujade-Renaud V."/>
        </authorList>
    </citation>
    <scope>NUCLEOTIDE SEQUENCE [LARGE SCALE GENOMIC DNA]</scope>
    <source>
        <strain evidence="4 5">Philippines</strain>
    </source>
</reference>
<sequence>MIAPPTHDRRVLLSTIFAFSCLASAASNSCYYPSGKENRGRPCFPDADVSVCCGPTFVCLSNGLCSPGPDTRRAYAYKYYRSGCTDPTWSSSSCPQFCAGPGHDLDAGEGLQSCGNNKFCCRENYDCCTNSTNIFDLSVGNIVTTIPRPVSATATSSPATSTGRSQNSNTSLAIGLGVGLGVATLLIIILATLLILRRRKNKRPHTESSQILDSSLHPRVQSPVRNSRFDSKEEFNVAPVSYVPELEDPRKPRIPKEPQELEFVPLHEIGRPVSPPQTDSKQKEESHHANASEYHGRYFKEDGTYRHEVPG</sequence>
<evidence type="ECO:0000256" key="2">
    <source>
        <dbReference type="SAM" id="Phobius"/>
    </source>
</evidence>
<keyword evidence="2" id="KW-1133">Transmembrane helix</keyword>
<keyword evidence="3" id="KW-0732">Signal</keyword>
<feature type="signal peptide" evidence="3">
    <location>
        <begin position="1"/>
        <end position="25"/>
    </location>
</feature>
<feature type="transmembrane region" description="Helical" evidence="2">
    <location>
        <begin position="172"/>
        <end position="196"/>
    </location>
</feature>
<dbReference type="OrthoDB" id="5215637at2759"/>
<organism evidence="4 5">
    <name type="scientific">Corynespora cassiicola Philippines</name>
    <dbReference type="NCBI Taxonomy" id="1448308"/>
    <lineage>
        <taxon>Eukaryota</taxon>
        <taxon>Fungi</taxon>
        <taxon>Dikarya</taxon>
        <taxon>Ascomycota</taxon>
        <taxon>Pezizomycotina</taxon>
        <taxon>Dothideomycetes</taxon>
        <taxon>Pleosporomycetidae</taxon>
        <taxon>Pleosporales</taxon>
        <taxon>Corynesporascaceae</taxon>
        <taxon>Corynespora</taxon>
    </lineage>
</organism>
<keyword evidence="2" id="KW-0472">Membrane</keyword>
<evidence type="ECO:0000256" key="3">
    <source>
        <dbReference type="SAM" id="SignalP"/>
    </source>
</evidence>
<name>A0A2T2NZU9_CORCC</name>
<evidence type="ECO:0008006" key="6">
    <source>
        <dbReference type="Google" id="ProtNLM"/>
    </source>
</evidence>
<accession>A0A2T2NZU9</accession>
<feature type="chain" id="PRO_5015616653" description="Mid2 domain-containing protein" evidence="3">
    <location>
        <begin position="26"/>
        <end position="311"/>
    </location>
</feature>
<evidence type="ECO:0000256" key="1">
    <source>
        <dbReference type="SAM" id="MobiDB-lite"/>
    </source>
</evidence>
<feature type="region of interest" description="Disordered" evidence="1">
    <location>
        <begin position="246"/>
        <end position="311"/>
    </location>
</feature>